<evidence type="ECO:0000256" key="1">
    <source>
        <dbReference type="SAM" id="Phobius"/>
    </source>
</evidence>
<accession>A0A1I5G9K0</accession>
<comment type="caution">
    <text evidence="2">The sequence shown here is derived from an EMBL/GenBank/DDBJ whole genome shotgun (WGS) entry which is preliminary data.</text>
</comment>
<keyword evidence="1" id="KW-0812">Transmembrane</keyword>
<dbReference type="AlphaFoldDB" id="A0A1I5G9K0"/>
<dbReference type="Proteomes" id="UP000586254">
    <property type="component" value="Unassembled WGS sequence"/>
</dbReference>
<dbReference type="RefSeq" id="WP_090410858.1">
    <property type="nucleotide sequence ID" value="NZ_FOWI01000001.1"/>
</dbReference>
<feature type="transmembrane region" description="Helical" evidence="1">
    <location>
        <begin position="14"/>
        <end position="36"/>
    </location>
</feature>
<gene>
    <name evidence="2" type="ORF">H0N91_15675</name>
</gene>
<keyword evidence="1" id="KW-0472">Membrane</keyword>
<evidence type="ECO:0000313" key="2">
    <source>
        <dbReference type="EMBL" id="NZA39527.1"/>
    </source>
</evidence>
<protein>
    <submittedName>
        <fullName evidence="2">Uncharacterized protein</fullName>
    </submittedName>
</protein>
<keyword evidence="1" id="KW-1133">Transmembrane helix</keyword>
<sequence length="131" mass="14851">MMPPPEYLINLKEWAAAITTIAAVFILVCTPVGSWLRGLFKKHVQDPESLQDKQIAEMRAQLAALERASMATLRDRVVFLCEKYLEAGEITPRQFEVLTGLYESYRELGGNSFAHDLYESVRILFQNGGKE</sequence>
<evidence type="ECO:0000313" key="3">
    <source>
        <dbReference type="Proteomes" id="UP000586254"/>
    </source>
</evidence>
<reference evidence="2 3" key="1">
    <citation type="submission" date="2020-07" db="EMBL/GenBank/DDBJ databases">
        <title>Organ Donor 1.</title>
        <authorList>
            <person name="Marsh A.J."/>
            <person name="Azcarate-Peril M.A."/>
        </authorList>
    </citation>
    <scope>NUCLEOTIDE SEQUENCE [LARGE SCALE GENOMIC DNA]</scope>
    <source>
        <strain evidence="2 3">AMC0717</strain>
    </source>
</reference>
<name>A0A1I5G9K0_9FIRM</name>
<organism evidence="2 3">
    <name type="scientific">Eubacterium callanderi</name>
    <dbReference type="NCBI Taxonomy" id="53442"/>
    <lineage>
        <taxon>Bacteria</taxon>
        <taxon>Bacillati</taxon>
        <taxon>Bacillota</taxon>
        <taxon>Clostridia</taxon>
        <taxon>Eubacteriales</taxon>
        <taxon>Eubacteriaceae</taxon>
        <taxon>Eubacterium</taxon>
    </lineage>
</organism>
<proteinExistence type="predicted"/>
<dbReference type="EMBL" id="JACCKS010000021">
    <property type="protein sequence ID" value="NZA39527.1"/>
    <property type="molecule type" value="Genomic_DNA"/>
</dbReference>